<evidence type="ECO:0000313" key="2">
    <source>
        <dbReference type="RefSeq" id="XP_075103241.1"/>
    </source>
</evidence>
<proteinExistence type="predicted"/>
<name>A0AC58U187_TOBAC</name>
<reference evidence="2" key="2">
    <citation type="submission" date="2025-08" db="UniProtKB">
        <authorList>
            <consortium name="RefSeq"/>
        </authorList>
    </citation>
    <scope>IDENTIFICATION</scope>
    <source>
        <tissue evidence="2">Leaf</tissue>
    </source>
</reference>
<dbReference type="RefSeq" id="XP_075103241.1">
    <property type="nucleotide sequence ID" value="XM_075247140.1"/>
</dbReference>
<gene>
    <name evidence="2" type="primary">LOC142177968</name>
</gene>
<evidence type="ECO:0000313" key="1">
    <source>
        <dbReference type="Proteomes" id="UP000790787"/>
    </source>
</evidence>
<reference evidence="1" key="1">
    <citation type="journal article" date="2014" name="Nat. Commun.">
        <title>The tobacco genome sequence and its comparison with those of tomato and potato.</title>
        <authorList>
            <person name="Sierro N."/>
            <person name="Battey J.N."/>
            <person name="Ouadi S."/>
            <person name="Bakaher N."/>
            <person name="Bovet L."/>
            <person name="Willig A."/>
            <person name="Goepfert S."/>
            <person name="Peitsch M.C."/>
            <person name="Ivanov N.V."/>
        </authorList>
    </citation>
    <scope>NUCLEOTIDE SEQUENCE [LARGE SCALE GENOMIC DNA]</scope>
</reference>
<sequence length="481" mass="54849">MDLFGSTRTASIGGKTYAFVIVDNYSRFTWVIFLSHKDEALRNFEVFCKKVESEKGYLISTIQSDHGGEFESRAFEYFCNDQGYTHNFSAPRSPQQNGVVERKNRTLQDMARTMLLDHSLPNHFWAEGVSTTCHILNRCLIRPVLKKNPYELWKESVHVIFDKNNHLVEKGITAGDEDQAQEIQVSSKSQELIDISATIDSTNEISSSVPNHPIESTTNVVRPNEWRSEPEYLQKFIIGDPNEGMKTTGALKKKANLALISQSEPKKIEEALKDSSWVQAMQEELDQFGKNQVWNMIPKPENVSEEVYVKQPPGFVDSKFPYHVYKLTKALYGLKQAPRAWLQSAPKESHLTAVKRIIRYLIGTVSHGLWYPCSNSFKLEGFLDADLAGDKEDRKSIMVHVNYLERRKSPRKMTYGRSPVSSTPKKSKLDLSGSLESDLNFSDSPNMDFFIALKDKPIAHGRVVDLDYMEALNYKVKNLFV</sequence>
<accession>A0AC58U187</accession>
<protein>
    <submittedName>
        <fullName evidence="2">Uncharacterized protein LOC142177968</fullName>
    </submittedName>
</protein>
<dbReference type="Proteomes" id="UP000790787">
    <property type="component" value="Chromosome 3"/>
</dbReference>
<keyword evidence="1" id="KW-1185">Reference proteome</keyword>
<organism evidence="1 2">
    <name type="scientific">Nicotiana tabacum</name>
    <name type="common">Common tobacco</name>
    <dbReference type="NCBI Taxonomy" id="4097"/>
    <lineage>
        <taxon>Eukaryota</taxon>
        <taxon>Viridiplantae</taxon>
        <taxon>Streptophyta</taxon>
        <taxon>Embryophyta</taxon>
        <taxon>Tracheophyta</taxon>
        <taxon>Spermatophyta</taxon>
        <taxon>Magnoliopsida</taxon>
        <taxon>eudicotyledons</taxon>
        <taxon>Gunneridae</taxon>
        <taxon>Pentapetalae</taxon>
        <taxon>asterids</taxon>
        <taxon>lamiids</taxon>
        <taxon>Solanales</taxon>
        <taxon>Solanaceae</taxon>
        <taxon>Nicotianoideae</taxon>
        <taxon>Nicotianeae</taxon>
        <taxon>Nicotiana</taxon>
    </lineage>
</organism>